<proteinExistence type="predicted"/>
<accession>E9J7D1</accession>
<sequence>MENRSCVKQTTERDIMERNFTEIYHASDEIKFKYLQQNLNLVELPSSDWGFLTGNNKFFGFTKLKVILA</sequence>
<dbReference type="AlphaFoldDB" id="E9J7D1"/>
<dbReference type="HOGENOM" id="CLU_2779074_0_0_1"/>
<feature type="non-terminal residue" evidence="1">
    <location>
        <position position="69"/>
    </location>
</feature>
<gene>
    <name evidence="1" type="ORF">SINV_03270</name>
</gene>
<name>E9J7D1_SOLIN</name>
<protein>
    <submittedName>
        <fullName evidence="1">Uncharacterized protein</fullName>
    </submittedName>
</protein>
<organism>
    <name type="scientific">Solenopsis invicta</name>
    <name type="common">Red imported fire ant</name>
    <name type="synonym">Solenopsis wagneri</name>
    <dbReference type="NCBI Taxonomy" id="13686"/>
    <lineage>
        <taxon>Eukaryota</taxon>
        <taxon>Metazoa</taxon>
        <taxon>Ecdysozoa</taxon>
        <taxon>Arthropoda</taxon>
        <taxon>Hexapoda</taxon>
        <taxon>Insecta</taxon>
        <taxon>Pterygota</taxon>
        <taxon>Neoptera</taxon>
        <taxon>Endopterygota</taxon>
        <taxon>Hymenoptera</taxon>
        <taxon>Apocrita</taxon>
        <taxon>Aculeata</taxon>
        <taxon>Formicoidea</taxon>
        <taxon>Formicidae</taxon>
        <taxon>Myrmicinae</taxon>
        <taxon>Solenopsis</taxon>
    </lineage>
</organism>
<reference evidence="1" key="1">
    <citation type="journal article" date="2011" name="Proc. Natl. Acad. Sci. U.S.A.">
        <title>The genome of the fire ant Solenopsis invicta.</title>
        <authorList>
            <person name="Wurm Y."/>
            <person name="Wang J."/>
            <person name="Riba-Grognuz O."/>
            <person name="Corona M."/>
            <person name="Nygaard S."/>
            <person name="Hunt B.G."/>
            <person name="Ingram K.K."/>
            <person name="Falquet L."/>
            <person name="Nipitwattanaphon M."/>
            <person name="Gotzek D."/>
            <person name="Dijkstra M.B."/>
            <person name="Oettler J."/>
            <person name="Comtesse F."/>
            <person name="Shih C.J."/>
            <person name="Wu W.J."/>
            <person name="Yang C.C."/>
            <person name="Thomas J."/>
            <person name="Beaudoing E."/>
            <person name="Pradervand S."/>
            <person name="Flegel V."/>
            <person name="Cook E.D."/>
            <person name="Fabbretti R."/>
            <person name="Stockinger H."/>
            <person name="Long L."/>
            <person name="Farmerie W.G."/>
            <person name="Oakey J."/>
            <person name="Boomsma J.J."/>
            <person name="Pamilo P."/>
            <person name="Yi S.V."/>
            <person name="Heinze J."/>
            <person name="Goodisman M.A."/>
            <person name="Farinelli L."/>
            <person name="Harshman K."/>
            <person name="Hulo N."/>
            <person name="Cerutti L."/>
            <person name="Xenarios I."/>
            <person name="Shoemaker D."/>
            <person name="Keller L."/>
        </authorList>
    </citation>
    <scope>NUCLEOTIDE SEQUENCE [LARGE SCALE GENOMIC DNA]</scope>
</reference>
<evidence type="ECO:0000313" key="1">
    <source>
        <dbReference type="EMBL" id="EFZ11272.1"/>
    </source>
</evidence>
<dbReference type="EMBL" id="GL768469">
    <property type="protein sequence ID" value="EFZ11272.1"/>
    <property type="molecule type" value="Genomic_DNA"/>
</dbReference>